<evidence type="ECO:0000256" key="1">
    <source>
        <dbReference type="SAM" id="Phobius"/>
    </source>
</evidence>
<keyword evidence="3" id="KW-1185">Reference proteome</keyword>
<dbReference type="RefSeq" id="WP_199384997.1">
    <property type="nucleotide sequence ID" value="NZ_JAEMHM010000012.1"/>
</dbReference>
<sequence length="161" mass="18219">MNLAATGYLLLNWCAFLALYLLFAGEFNWSEAGAGAVFALLTTAAVAFLGKKFRDTLWAKPSWMRLLLRIPWAMLQETWLLVVALFRKLAGRAATGIFLQTVYPAPEDEHDSSRRAYMAFGVCITPNSYLVYHDVKSRKVLVRQLVGKELSEIDRKFVELP</sequence>
<keyword evidence="1" id="KW-0472">Membrane</keyword>
<evidence type="ECO:0000313" key="3">
    <source>
        <dbReference type="Proteomes" id="UP000636888"/>
    </source>
</evidence>
<dbReference type="EMBL" id="JAEMHM010000012">
    <property type="protein sequence ID" value="MBJ6726106.1"/>
    <property type="molecule type" value="Genomic_DNA"/>
</dbReference>
<name>A0A8J7LZB3_9BACT</name>
<organism evidence="2 3">
    <name type="scientific">Geomesophilobacter sediminis</name>
    <dbReference type="NCBI Taxonomy" id="2798584"/>
    <lineage>
        <taxon>Bacteria</taxon>
        <taxon>Pseudomonadati</taxon>
        <taxon>Thermodesulfobacteriota</taxon>
        <taxon>Desulfuromonadia</taxon>
        <taxon>Geobacterales</taxon>
        <taxon>Geobacteraceae</taxon>
        <taxon>Geomesophilobacter</taxon>
    </lineage>
</organism>
<keyword evidence="1" id="KW-0812">Transmembrane</keyword>
<keyword evidence="1" id="KW-1133">Transmembrane helix</keyword>
<feature type="transmembrane region" description="Helical" evidence="1">
    <location>
        <begin position="32"/>
        <end position="50"/>
    </location>
</feature>
<feature type="transmembrane region" description="Helical" evidence="1">
    <location>
        <begin position="6"/>
        <end position="25"/>
    </location>
</feature>
<gene>
    <name evidence="2" type="ORF">JFN93_15415</name>
</gene>
<evidence type="ECO:0000313" key="2">
    <source>
        <dbReference type="EMBL" id="MBJ6726106.1"/>
    </source>
</evidence>
<protein>
    <submittedName>
        <fullName evidence="2">Uncharacterized protein</fullName>
    </submittedName>
</protein>
<proteinExistence type="predicted"/>
<comment type="caution">
    <text evidence="2">The sequence shown here is derived from an EMBL/GenBank/DDBJ whole genome shotgun (WGS) entry which is preliminary data.</text>
</comment>
<reference evidence="2" key="1">
    <citation type="submission" date="2020-12" db="EMBL/GenBank/DDBJ databases">
        <title>Geomonas sp. Red875, isolated from river sediment.</title>
        <authorList>
            <person name="Xu Z."/>
            <person name="Zhang Z."/>
            <person name="Masuda Y."/>
            <person name="Itoh H."/>
            <person name="Senoo K."/>
        </authorList>
    </citation>
    <scope>NUCLEOTIDE SEQUENCE</scope>
    <source>
        <strain evidence="2">Red875</strain>
    </source>
</reference>
<dbReference type="Proteomes" id="UP000636888">
    <property type="component" value="Unassembled WGS sequence"/>
</dbReference>
<accession>A0A8J7LZB3</accession>
<dbReference type="AlphaFoldDB" id="A0A8J7LZB3"/>